<keyword evidence="2" id="KW-0963">Cytoplasm</keyword>
<accession>A0A6P7HU17</accession>
<sequence length="279" mass="31381">MEDEERQKKLEAGKAKLAEYRQRKAHADSQKKQKKKKKKKPAEDSEGDSQGRVEAETDQTVGGEEVSGEGHEGSQKRDKGPPTTEFTFTKTLRSGETVKHDQTYNIEPESEVSTTAEDYSSEVNGCHDEMTENLMMSTKEFIWEEVEPLQPVTKGGTVQDMEDALAAKTRAVEELSRELEEIRSAFGAEGVQQLQDFEAALKQRDGIITQLTSNLQHAREEKDEIMKEFLALTEQSQKLPFSSNSCRQGNAQEHQPQQHRGGSSAGRQQIFSTNSSWRT</sequence>
<dbReference type="PANTHER" id="PTHR44981">
    <property type="entry name" value="PERICENTRIN-LIKE PROTEIN, ISOFORM F"/>
    <property type="match status" value="1"/>
</dbReference>
<keyword evidence="4" id="KW-0206">Cytoskeleton</keyword>
<comment type="subcellular location">
    <subcellularLocation>
        <location evidence="1">Cytoplasm</location>
        <location evidence="1">Cytoskeleton</location>
        <location evidence="1">Microtubule organizing center</location>
        <location evidence="1">Centrosome</location>
    </subcellularLocation>
</comment>
<dbReference type="OrthoDB" id="2020852at2759"/>
<dbReference type="InterPro" id="IPR028745">
    <property type="entry name" value="AKAP9/Pericentrin"/>
</dbReference>
<evidence type="ECO:0000256" key="1">
    <source>
        <dbReference type="ARBA" id="ARBA00004300"/>
    </source>
</evidence>
<dbReference type="GO" id="GO:0060090">
    <property type="term" value="F:molecular adaptor activity"/>
    <property type="evidence" value="ECO:0007669"/>
    <property type="project" value="InterPro"/>
</dbReference>
<dbReference type="GO" id="GO:0005813">
    <property type="term" value="C:centrosome"/>
    <property type="evidence" value="ECO:0007669"/>
    <property type="project" value="UniProtKB-SubCell"/>
</dbReference>
<proteinExistence type="predicted"/>
<dbReference type="AlphaFoldDB" id="A0A6P7HU17"/>
<dbReference type="PANTHER" id="PTHR44981:SF1">
    <property type="entry name" value="A-KINASE ANCHOR PROTEIN 9"/>
    <property type="match status" value="1"/>
</dbReference>
<feature type="coiled-coil region" evidence="5">
    <location>
        <begin position="158"/>
        <end position="235"/>
    </location>
</feature>
<name>A0A6P7HU17_9TELE</name>
<reference evidence="8" key="1">
    <citation type="submission" date="2025-08" db="UniProtKB">
        <authorList>
            <consortium name="RefSeq"/>
        </authorList>
    </citation>
    <scope>IDENTIFICATION</scope>
</reference>
<organism evidence="7 8">
    <name type="scientific">Parambassis ranga</name>
    <name type="common">Indian glassy fish</name>
    <dbReference type="NCBI Taxonomy" id="210632"/>
    <lineage>
        <taxon>Eukaryota</taxon>
        <taxon>Metazoa</taxon>
        <taxon>Chordata</taxon>
        <taxon>Craniata</taxon>
        <taxon>Vertebrata</taxon>
        <taxon>Euteleostomi</taxon>
        <taxon>Actinopterygii</taxon>
        <taxon>Neopterygii</taxon>
        <taxon>Teleostei</taxon>
        <taxon>Neoteleostei</taxon>
        <taxon>Acanthomorphata</taxon>
        <taxon>Ovalentaria</taxon>
        <taxon>Ambassidae</taxon>
        <taxon>Parambassis</taxon>
    </lineage>
</organism>
<dbReference type="GO" id="GO:0007165">
    <property type="term" value="P:signal transduction"/>
    <property type="evidence" value="ECO:0007669"/>
    <property type="project" value="InterPro"/>
</dbReference>
<feature type="compositionally biased region" description="Polar residues" evidence="6">
    <location>
        <begin position="84"/>
        <end position="94"/>
    </location>
</feature>
<evidence type="ECO:0000256" key="2">
    <source>
        <dbReference type="ARBA" id="ARBA00022490"/>
    </source>
</evidence>
<evidence type="ECO:0000313" key="7">
    <source>
        <dbReference type="Proteomes" id="UP000515145"/>
    </source>
</evidence>
<feature type="region of interest" description="Disordered" evidence="6">
    <location>
        <begin position="1"/>
        <end position="120"/>
    </location>
</feature>
<dbReference type="RefSeq" id="XP_028255576.1">
    <property type="nucleotide sequence ID" value="XM_028399775.1"/>
</dbReference>
<evidence type="ECO:0000256" key="3">
    <source>
        <dbReference type="ARBA" id="ARBA00023054"/>
    </source>
</evidence>
<feature type="compositionally biased region" description="Basic and acidic residues" evidence="6">
    <location>
        <begin position="68"/>
        <end position="80"/>
    </location>
</feature>
<keyword evidence="3 5" id="KW-0175">Coiled coil</keyword>
<dbReference type="InParanoid" id="A0A6P7HU17"/>
<feature type="compositionally biased region" description="Polar residues" evidence="6">
    <location>
        <begin position="111"/>
        <end position="120"/>
    </location>
</feature>
<evidence type="ECO:0000313" key="8">
    <source>
        <dbReference type="RefSeq" id="XP_028255576.1"/>
    </source>
</evidence>
<feature type="compositionally biased region" description="Basic and acidic residues" evidence="6">
    <location>
        <begin position="1"/>
        <end position="31"/>
    </location>
</feature>
<evidence type="ECO:0000256" key="5">
    <source>
        <dbReference type="SAM" id="Coils"/>
    </source>
</evidence>
<feature type="region of interest" description="Disordered" evidence="6">
    <location>
        <begin position="240"/>
        <end position="279"/>
    </location>
</feature>
<evidence type="ECO:0000256" key="6">
    <source>
        <dbReference type="SAM" id="MobiDB-lite"/>
    </source>
</evidence>
<gene>
    <name evidence="8" type="primary">LOC114432023</name>
</gene>
<protein>
    <submittedName>
        <fullName evidence="8">A-kinase anchor protein 9-like</fullName>
    </submittedName>
</protein>
<keyword evidence="7" id="KW-1185">Reference proteome</keyword>
<evidence type="ECO:0000256" key="4">
    <source>
        <dbReference type="ARBA" id="ARBA00023212"/>
    </source>
</evidence>
<dbReference type="Proteomes" id="UP000515145">
    <property type="component" value="Chromosome 2"/>
</dbReference>
<dbReference type="GeneID" id="114432023"/>